<sequence length="87" mass="9279">MFKQTIFTVGVSFGVGVGLAHLLPAAHASKCDFSELELELAAVEGDMAPTMEQEFWANKANLSGANAPTLRLTLFGPDSPSMVLEPR</sequence>
<accession>A0A2S9YTF2</accession>
<dbReference type="RefSeq" id="WP_106089014.1">
    <property type="nucleotide sequence ID" value="NZ_PVNL01000042.1"/>
</dbReference>
<dbReference type="EMBL" id="PVNL01000042">
    <property type="protein sequence ID" value="PRQ08373.1"/>
    <property type="molecule type" value="Genomic_DNA"/>
</dbReference>
<reference evidence="1 2" key="1">
    <citation type="submission" date="2018-03" db="EMBL/GenBank/DDBJ databases">
        <title>Draft Genome Sequences of the Obligatory Marine Myxobacteria Enhygromyxa salina SWB007.</title>
        <authorList>
            <person name="Poehlein A."/>
            <person name="Moghaddam J.A."/>
            <person name="Harms H."/>
            <person name="Alanjari M."/>
            <person name="Koenig G.M."/>
            <person name="Daniel R."/>
            <person name="Schaeberle T.F."/>
        </authorList>
    </citation>
    <scope>NUCLEOTIDE SEQUENCE [LARGE SCALE GENOMIC DNA]</scope>
    <source>
        <strain evidence="1 2">SWB007</strain>
    </source>
</reference>
<dbReference type="AlphaFoldDB" id="A0A2S9YTF2"/>
<proteinExistence type="predicted"/>
<protein>
    <submittedName>
        <fullName evidence="1">Uncharacterized protein</fullName>
    </submittedName>
</protein>
<evidence type="ECO:0000313" key="1">
    <source>
        <dbReference type="EMBL" id="PRQ08373.1"/>
    </source>
</evidence>
<comment type="caution">
    <text evidence="1">The sequence shown here is derived from an EMBL/GenBank/DDBJ whole genome shotgun (WGS) entry which is preliminary data.</text>
</comment>
<organism evidence="1 2">
    <name type="scientific">Enhygromyxa salina</name>
    <dbReference type="NCBI Taxonomy" id="215803"/>
    <lineage>
        <taxon>Bacteria</taxon>
        <taxon>Pseudomonadati</taxon>
        <taxon>Myxococcota</taxon>
        <taxon>Polyangia</taxon>
        <taxon>Nannocystales</taxon>
        <taxon>Nannocystaceae</taxon>
        <taxon>Enhygromyxa</taxon>
    </lineage>
</organism>
<evidence type="ECO:0000313" key="2">
    <source>
        <dbReference type="Proteomes" id="UP000238823"/>
    </source>
</evidence>
<gene>
    <name evidence="1" type="ORF">ENSA7_20000</name>
</gene>
<name>A0A2S9YTF2_9BACT</name>
<dbReference type="Proteomes" id="UP000238823">
    <property type="component" value="Unassembled WGS sequence"/>
</dbReference>